<feature type="transmembrane region" description="Helical" evidence="9">
    <location>
        <begin position="106"/>
        <end position="126"/>
    </location>
</feature>
<dbReference type="PANTHER" id="PTHR31086">
    <property type="entry name" value="ALUMINUM-ACTIVATED MALATE TRANSPORTER 10"/>
    <property type="match status" value="1"/>
</dbReference>
<evidence type="ECO:0000256" key="7">
    <source>
        <dbReference type="ARBA" id="ARBA00023136"/>
    </source>
</evidence>
<evidence type="ECO:0000256" key="6">
    <source>
        <dbReference type="ARBA" id="ARBA00023065"/>
    </source>
</evidence>
<keyword evidence="6" id="KW-0406">Ion transport</keyword>
<comment type="subcellular location">
    <subcellularLocation>
        <location evidence="1">Membrane</location>
        <topology evidence="1">Multi-pass membrane protein</topology>
    </subcellularLocation>
</comment>
<comment type="similarity">
    <text evidence="2">Belongs to the aromatic acid exporter (TC 2.A.85) family.</text>
</comment>
<dbReference type="EMBL" id="PSQE01000006">
    <property type="protein sequence ID" value="RHN50190.1"/>
    <property type="molecule type" value="Genomic_DNA"/>
</dbReference>
<name>A0A396HA76_MEDTR</name>
<evidence type="ECO:0000256" key="2">
    <source>
        <dbReference type="ARBA" id="ARBA00007079"/>
    </source>
</evidence>
<keyword evidence="4 9" id="KW-0812">Transmembrane</keyword>
<keyword evidence="7 9" id="KW-0472">Membrane</keyword>
<dbReference type="Proteomes" id="UP000265566">
    <property type="component" value="Chromosome 6"/>
</dbReference>
<keyword evidence="5 9" id="KW-1133">Transmembrane helix</keyword>
<evidence type="ECO:0000313" key="10">
    <source>
        <dbReference type="EMBL" id="RHN50190.1"/>
    </source>
</evidence>
<dbReference type="Gramene" id="rna34453">
    <property type="protein sequence ID" value="RHN50190.1"/>
    <property type="gene ID" value="gene34453"/>
</dbReference>
<dbReference type="Pfam" id="PF11744">
    <property type="entry name" value="ALMT"/>
    <property type="match status" value="1"/>
</dbReference>
<dbReference type="AlphaFoldDB" id="A0A396HA76"/>
<keyword evidence="3" id="KW-0813">Transport</keyword>
<accession>A0A396HA76</accession>
<evidence type="ECO:0000256" key="4">
    <source>
        <dbReference type="ARBA" id="ARBA00022692"/>
    </source>
</evidence>
<sequence>MFYGLFMHPLLQHKSISEVNPASMLSIYYMIKMQWNLTGATLSKGFNRVLGTFSAGRLAVGMGELSALAGEWEEIIVISSTFIVGFCATYAKLYPTLKRYEYRFRVFLITYCYMFYSNSRFLSLIYCHEHC</sequence>
<comment type="caution">
    <text evidence="10">The sequence shown here is derived from an EMBL/GenBank/DDBJ whole genome shotgun (WGS) entry which is preliminary data.</text>
</comment>
<evidence type="ECO:0000256" key="1">
    <source>
        <dbReference type="ARBA" id="ARBA00004141"/>
    </source>
</evidence>
<feature type="transmembrane region" description="Helical" evidence="9">
    <location>
        <begin position="75"/>
        <end position="94"/>
    </location>
</feature>
<proteinExistence type="inferred from homology"/>
<keyword evidence="8" id="KW-0407">Ion channel</keyword>
<evidence type="ECO:0000256" key="8">
    <source>
        <dbReference type="ARBA" id="ARBA00023303"/>
    </source>
</evidence>
<evidence type="ECO:0000313" key="11">
    <source>
        <dbReference type="Proteomes" id="UP000265566"/>
    </source>
</evidence>
<evidence type="ECO:0000256" key="5">
    <source>
        <dbReference type="ARBA" id="ARBA00022989"/>
    </source>
</evidence>
<dbReference type="GO" id="GO:0034220">
    <property type="term" value="P:monoatomic ion transmembrane transport"/>
    <property type="evidence" value="ECO:0007669"/>
    <property type="project" value="UniProtKB-KW"/>
</dbReference>
<evidence type="ECO:0000256" key="9">
    <source>
        <dbReference type="SAM" id="Phobius"/>
    </source>
</evidence>
<gene>
    <name evidence="10" type="ORF">MtrunA17_Chr6g0454771</name>
</gene>
<protein>
    <submittedName>
        <fullName evidence="10">Putative aluminum-activated malate transporter</fullName>
    </submittedName>
</protein>
<evidence type="ECO:0000256" key="3">
    <source>
        <dbReference type="ARBA" id="ARBA00022448"/>
    </source>
</evidence>
<reference evidence="11" key="1">
    <citation type="journal article" date="2018" name="Nat. Plants">
        <title>Whole-genome landscape of Medicago truncatula symbiotic genes.</title>
        <authorList>
            <person name="Pecrix Y."/>
            <person name="Staton S.E."/>
            <person name="Sallet E."/>
            <person name="Lelandais-Briere C."/>
            <person name="Moreau S."/>
            <person name="Carrere S."/>
            <person name="Blein T."/>
            <person name="Jardinaud M.F."/>
            <person name="Latrasse D."/>
            <person name="Zouine M."/>
            <person name="Zahm M."/>
            <person name="Kreplak J."/>
            <person name="Mayjonade B."/>
            <person name="Satge C."/>
            <person name="Perez M."/>
            <person name="Cauet S."/>
            <person name="Marande W."/>
            <person name="Chantry-Darmon C."/>
            <person name="Lopez-Roques C."/>
            <person name="Bouchez O."/>
            <person name="Berard A."/>
            <person name="Debelle F."/>
            <person name="Munos S."/>
            <person name="Bendahmane A."/>
            <person name="Berges H."/>
            <person name="Niebel A."/>
            <person name="Buitink J."/>
            <person name="Frugier F."/>
            <person name="Benhamed M."/>
            <person name="Crespi M."/>
            <person name="Gouzy J."/>
            <person name="Gamas P."/>
        </authorList>
    </citation>
    <scope>NUCLEOTIDE SEQUENCE [LARGE SCALE GENOMIC DNA]</scope>
    <source>
        <strain evidence="11">cv. Jemalong A17</strain>
    </source>
</reference>
<dbReference type="InterPro" id="IPR020966">
    <property type="entry name" value="ALMT"/>
</dbReference>
<dbReference type="GO" id="GO:0015743">
    <property type="term" value="P:malate transport"/>
    <property type="evidence" value="ECO:0007669"/>
    <property type="project" value="InterPro"/>
</dbReference>
<dbReference type="GO" id="GO:0016020">
    <property type="term" value="C:membrane"/>
    <property type="evidence" value="ECO:0007669"/>
    <property type="project" value="UniProtKB-SubCell"/>
</dbReference>
<organism evidence="10 11">
    <name type="scientific">Medicago truncatula</name>
    <name type="common">Barrel medic</name>
    <name type="synonym">Medicago tribuloides</name>
    <dbReference type="NCBI Taxonomy" id="3880"/>
    <lineage>
        <taxon>Eukaryota</taxon>
        <taxon>Viridiplantae</taxon>
        <taxon>Streptophyta</taxon>
        <taxon>Embryophyta</taxon>
        <taxon>Tracheophyta</taxon>
        <taxon>Spermatophyta</taxon>
        <taxon>Magnoliopsida</taxon>
        <taxon>eudicotyledons</taxon>
        <taxon>Gunneridae</taxon>
        <taxon>Pentapetalae</taxon>
        <taxon>rosids</taxon>
        <taxon>fabids</taxon>
        <taxon>Fabales</taxon>
        <taxon>Fabaceae</taxon>
        <taxon>Papilionoideae</taxon>
        <taxon>50 kb inversion clade</taxon>
        <taxon>NPAAA clade</taxon>
        <taxon>Hologalegina</taxon>
        <taxon>IRL clade</taxon>
        <taxon>Trifolieae</taxon>
        <taxon>Medicago</taxon>
    </lineage>
</organism>